<sequence length="241" mass="25991">MDLQVETQIGLVGAVVVHRLMPGEPTHRTRQLHVDELPDLCHHFLGDGDDIVLIDEAHLDVQLSELGLPVGPEVLVAVAAGDLVVALHAGDHQQLLEQLGALRQRVPRARPQPGGHQEVTGALGSGPGQRGGFDVDEAQRVERLPDGVGDRRTQPDGFGLARTTQIQVAVLEPGVLADIDALIDRERQRRGGVEYLEFADHDLDLTGHHGRIDRVLRPGLDHTGDSDAELVAQLVGAELID</sequence>
<comment type="caution">
    <text evidence="2">The sequence shown here is derived from an EMBL/GenBank/DDBJ whole genome shotgun (WGS) entry which is preliminary data.</text>
</comment>
<reference evidence="2" key="1">
    <citation type="submission" date="2019-08" db="EMBL/GenBank/DDBJ databases">
        <authorList>
            <person name="Kucharzyk K."/>
            <person name="Murdoch R.W."/>
            <person name="Higgins S."/>
            <person name="Loffler F."/>
        </authorList>
    </citation>
    <scope>NUCLEOTIDE SEQUENCE</scope>
</reference>
<gene>
    <name evidence="2" type="ORF">SDC9_76482</name>
</gene>
<proteinExistence type="predicted"/>
<evidence type="ECO:0000313" key="2">
    <source>
        <dbReference type="EMBL" id="MPM29940.1"/>
    </source>
</evidence>
<feature type="region of interest" description="Disordered" evidence="1">
    <location>
        <begin position="108"/>
        <end position="133"/>
    </location>
</feature>
<dbReference type="EMBL" id="VSSQ01005648">
    <property type="protein sequence ID" value="MPM29940.1"/>
    <property type="molecule type" value="Genomic_DNA"/>
</dbReference>
<accession>A0A644YNC3</accession>
<name>A0A644YNC3_9ZZZZ</name>
<protein>
    <submittedName>
        <fullName evidence="2">Uncharacterized protein</fullName>
    </submittedName>
</protein>
<evidence type="ECO:0000256" key="1">
    <source>
        <dbReference type="SAM" id="MobiDB-lite"/>
    </source>
</evidence>
<organism evidence="2">
    <name type="scientific">bioreactor metagenome</name>
    <dbReference type="NCBI Taxonomy" id="1076179"/>
    <lineage>
        <taxon>unclassified sequences</taxon>
        <taxon>metagenomes</taxon>
        <taxon>ecological metagenomes</taxon>
    </lineage>
</organism>
<dbReference type="AlphaFoldDB" id="A0A644YNC3"/>